<protein>
    <submittedName>
        <fullName evidence="3">Uncharacterized protein</fullName>
    </submittedName>
</protein>
<gene>
    <name evidence="3" type="ORF">EW145_g6481</name>
</gene>
<reference evidence="3 4" key="1">
    <citation type="submission" date="2019-02" db="EMBL/GenBank/DDBJ databases">
        <title>Genome sequencing of the rare red list fungi Phellinidium pouzarii.</title>
        <authorList>
            <person name="Buettner E."/>
            <person name="Kellner H."/>
        </authorList>
    </citation>
    <scope>NUCLEOTIDE SEQUENCE [LARGE SCALE GENOMIC DNA]</scope>
    <source>
        <strain evidence="3 4">DSM 108285</strain>
    </source>
</reference>
<dbReference type="OrthoDB" id="2796963at2759"/>
<feature type="region of interest" description="Disordered" evidence="1">
    <location>
        <begin position="1"/>
        <end position="41"/>
    </location>
</feature>
<sequence>MSSLTQTISSLSSPAAATTVPGSSASSAATPTGSTIGDEGPPGISRSSSLLFGFLITFLALFVAFMACGYTSRRSNDLRRRGRQEMEQLQLQRAANMNRPRIWDVWIAEGQESWKGMMPLSATVKRSHHEEEMPPPPPPPPPPQAIHTALQEHEPPQEYFPSYITGGGGLSRIPSSPGLSRARTTNQLSPSSYDPYIPLTLNAGPAWLYSRLWKRRANAAAHAASAEDSTQGEEGKVEELRVAVLIAMPRLSPRKPKATSKADEEAEFFGVENHNVQGQDEYEIGVAEVHMPHGWDERNAS</sequence>
<comment type="caution">
    <text evidence="3">The sequence shown here is derived from an EMBL/GenBank/DDBJ whole genome shotgun (WGS) entry which is preliminary data.</text>
</comment>
<organism evidence="3 4">
    <name type="scientific">Phellinidium pouzarii</name>
    <dbReference type="NCBI Taxonomy" id="167371"/>
    <lineage>
        <taxon>Eukaryota</taxon>
        <taxon>Fungi</taxon>
        <taxon>Dikarya</taxon>
        <taxon>Basidiomycota</taxon>
        <taxon>Agaricomycotina</taxon>
        <taxon>Agaricomycetes</taxon>
        <taxon>Hymenochaetales</taxon>
        <taxon>Hymenochaetaceae</taxon>
        <taxon>Phellinidium</taxon>
    </lineage>
</organism>
<evidence type="ECO:0000256" key="2">
    <source>
        <dbReference type="SAM" id="Phobius"/>
    </source>
</evidence>
<name>A0A4S4KX11_9AGAM</name>
<keyword evidence="2" id="KW-0812">Transmembrane</keyword>
<dbReference type="EMBL" id="SGPK01000492">
    <property type="protein sequence ID" value="THH03157.1"/>
    <property type="molecule type" value="Genomic_DNA"/>
</dbReference>
<dbReference type="Proteomes" id="UP000308199">
    <property type="component" value="Unassembled WGS sequence"/>
</dbReference>
<evidence type="ECO:0000313" key="3">
    <source>
        <dbReference type="EMBL" id="THH03157.1"/>
    </source>
</evidence>
<dbReference type="AlphaFoldDB" id="A0A4S4KX11"/>
<keyword evidence="2" id="KW-1133">Transmembrane helix</keyword>
<keyword evidence="4" id="KW-1185">Reference proteome</keyword>
<feature type="transmembrane region" description="Helical" evidence="2">
    <location>
        <begin position="50"/>
        <end position="71"/>
    </location>
</feature>
<feature type="compositionally biased region" description="Low complexity" evidence="1">
    <location>
        <begin position="1"/>
        <end position="35"/>
    </location>
</feature>
<evidence type="ECO:0000313" key="4">
    <source>
        <dbReference type="Proteomes" id="UP000308199"/>
    </source>
</evidence>
<accession>A0A4S4KX11</accession>
<proteinExistence type="predicted"/>
<keyword evidence="2" id="KW-0472">Membrane</keyword>
<evidence type="ECO:0000256" key="1">
    <source>
        <dbReference type="SAM" id="MobiDB-lite"/>
    </source>
</evidence>